<keyword evidence="3" id="KW-1185">Reference proteome</keyword>
<keyword evidence="1" id="KW-1133">Transmembrane helix</keyword>
<dbReference type="VEuPathDB" id="FungiDB:CH63R_09060"/>
<dbReference type="RefSeq" id="XP_018156057.1">
    <property type="nucleotide sequence ID" value="XM_018304034.1"/>
</dbReference>
<keyword evidence="1" id="KW-0812">Transmembrane</keyword>
<dbReference type="AlphaFoldDB" id="A0A1B7Y662"/>
<gene>
    <name evidence="2" type="ORF">CH63R_09060</name>
</gene>
<dbReference type="GeneID" id="28868141"/>
<dbReference type="EMBL" id="LTAN01000006">
    <property type="protein sequence ID" value="OBR07539.1"/>
    <property type="molecule type" value="Genomic_DNA"/>
</dbReference>
<reference evidence="3" key="1">
    <citation type="journal article" date="2017" name="BMC Genomics">
        <title>Gapless genome assembly of Colletotrichum higginsianum reveals chromosome structure and association of transposable elements with secondary metabolite gene clusters.</title>
        <authorList>
            <person name="Dallery J.-F."/>
            <person name="Lapalu N."/>
            <person name="Zampounis A."/>
            <person name="Pigne S."/>
            <person name="Luyten I."/>
            <person name="Amselem J."/>
            <person name="Wittenberg A.H.J."/>
            <person name="Zhou S."/>
            <person name="de Queiroz M.V."/>
            <person name="Robin G.P."/>
            <person name="Auger A."/>
            <person name="Hainaut M."/>
            <person name="Henrissat B."/>
            <person name="Kim K.-T."/>
            <person name="Lee Y.-H."/>
            <person name="Lespinet O."/>
            <person name="Schwartz D.C."/>
            <person name="Thon M.R."/>
            <person name="O'Connell R.J."/>
        </authorList>
    </citation>
    <scope>NUCLEOTIDE SEQUENCE [LARGE SCALE GENOMIC DNA]</scope>
    <source>
        <strain evidence="3">IMI 349063</strain>
    </source>
</reference>
<name>A0A1B7Y662_COLHI</name>
<comment type="caution">
    <text evidence="2">The sequence shown here is derived from an EMBL/GenBank/DDBJ whole genome shotgun (WGS) entry which is preliminary data.</text>
</comment>
<evidence type="ECO:0000313" key="2">
    <source>
        <dbReference type="EMBL" id="OBR07539.1"/>
    </source>
</evidence>
<protein>
    <submittedName>
        <fullName evidence="2">Uncharacterized protein</fullName>
    </submittedName>
</protein>
<sequence length="138" mass="14908">MLGGAWAGTAWRIRSKYRYLLLSVPSSLSLAFILPSLPFLRIVGTAVHYWIASKPALKPSVSFDSVKDEGEGGREQPDDDMLLLHSADQDCAAVVPPCLAAECLPFVVREDGIADGSTETAQRTHAFSVGMGSHTEYL</sequence>
<keyword evidence="1" id="KW-0472">Membrane</keyword>
<proteinExistence type="predicted"/>
<dbReference type="KEGG" id="chig:CH63R_09060"/>
<feature type="transmembrane region" description="Helical" evidence="1">
    <location>
        <begin position="19"/>
        <end position="40"/>
    </location>
</feature>
<accession>A0A1B7Y662</accession>
<dbReference type="Proteomes" id="UP000092177">
    <property type="component" value="Chromosome 6"/>
</dbReference>
<organism evidence="2 3">
    <name type="scientific">Colletotrichum higginsianum (strain IMI 349063)</name>
    <name type="common">Crucifer anthracnose fungus</name>
    <dbReference type="NCBI Taxonomy" id="759273"/>
    <lineage>
        <taxon>Eukaryota</taxon>
        <taxon>Fungi</taxon>
        <taxon>Dikarya</taxon>
        <taxon>Ascomycota</taxon>
        <taxon>Pezizomycotina</taxon>
        <taxon>Sordariomycetes</taxon>
        <taxon>Hypocreomycetidae</taxon>
        <taxon>Glomerellales</taxon>
        <taxon>Glomerellaceae</taxon>
        <taxon>Colletotrichum</taxon>
        <taxon>Colletotrichum destructivum species complex</taxon>
    </lineage>
</organism>
<evidence type="ECO:0000313" key="3">
    <source>
        <dbReference type="Proteomes" id="UP000092177"/>
    </source>
</evidence>
<evidence type="ECO:0000256" key="1">
    <source>
        <dbReference type="SAM" id="Phobius"/>
    </source>
</evidence>